<protein>
    <recommendedName>
        <fullName evidence="14">Inter-alpha-trypsin inhibitor heavy chain H3-like</fullName>
    </recommendedName>
</protein>
<proteinExistence type="inferred from homology"/>
<dbReference type="PROSITE" id="PS50234">
    <property type="entry name" value="VWFA"/>
    <property type="match status" value="1"/>
</dbReference>
<evidence type="ECO:0000256" key="6">
    <source>
        <dbReference type="ARBA" id="ARBA00022900"/>
    </source>
</evidence>
<dbReference type="EMBL" id="JAFDVH010000008">
    <property type="protein sequence ID" value="KAG7472248.1"/>
    <property type="molecule type" value="Genomic_DNA"/>
</dbReference>
<evidence type="ECO:0000256" key="5">
    <source>
        <dbReference type="ARBA" id="ARBA00022729"/>
    </source>
</evidence>
<organism evidence="12 13">
    <name type="scientific">Megalops atlanticus</name>
    <name type="common">Tarpon</name>
    <name type="synonym">Clupea gigantea</name>
    <dbReference type="NCBI Taxonomy" id="7932"/>
    <lineage>
        <taxon>Eukaryota</taxon>
        <taxon>Metazoa</taxon>
        <taxon>Chordata</taxon>
        <taxon>Craniata</taxon>
        <taxon>Vertebrata</taxon>
        <taxon>Euteleostomi</taxon>
        <taxon>Actinopterygii</taxon>
        <taxon>Neopterygii</taxon>
        <taxon>Teleostei</taxon>
        <taxon>Elopiformes</taxon>
        <taxon>Megalopidae</taxon>
        <taxon>Megalops</taxon>
    </lineage>
</organism>
<dbReference type="InterPro" id="IPR050934">
    <property type="entry name" value="ITIH"/>
</dbReference>
<dbReference type="InterPro" id="IPR013694">
    <property type="entry name" value="VIT"/>
</dbReference>
<evidence type="ECO:0000259" key="11">
    <source>
        <dbReference type="PROSITE" id="PS51468"/>
    </source>
</evidence>
<dbReference type="Proteomes" id="UP001046870">
    <property type="component" value="Chromosome 8"/>
</dbReference>
<feature type="transmembrane region" description="Helical" evidence="9">
    <location>
        <begin position="21"/>
        <end position="43"/>
    </location>
</feature>
<dbReference type="GO" id="GO:0004867">
    <property type="term" value="F:serine-type endopeptidase inhibitor activity"/>
    <property type="evidence" value="ECO:0007669"/>
    <property type="project" value="UniProtKB-KW"/>
</dbReference>
<evidence type="ECO:0000313" key="12">
    <source>
        <dbReference type="EMBL" id="KAG7472248.1"/>
    </source>
</evidence>
<evidence type="ECO:0000256" key="4">
    <source>
        <dbReference type="ARBA" id="ARBA00022690"/>
    </source>
</evidence>
<dbReference type="SUPFAM" id="SSF53300">
    <property type="entry name" value="vWA-like"/>
    <property type="match status" value="1"/>
</dbReference>
<dbReference type="InterPro" id="IPR036465">
    <property type="entry name" value="vWFA_dom_sf"/>
</dbReference>
<keyword evidence="9" id="KW-0472">Membrane</keyword>
<dbReference type="AlphaFoldDB" id="A0A9D3T6D6"/>
<keyword evidence="3" id="KW-0964">Secreted</keyword>
<dbReference type="CDD" id="cd01461">
    <property type="entry name" value="vWA_interalpha_trypsin_inhibitor"/>
    <property type="match status" value="1"/>
</dbReference>
<dbReference type="FunFam" id="3.40.50.410:FF:000013">
    <property type="entry name" value="inter-alpha-trypsin inhibitor heavy chain H2"/>
    <property type="match status" value="1"/>
</dbReference>
<evidence type="ECO:0000256" key="9">
    <source>
        <dbReference type="SAM" id="Phobius"/>
    </source>
</evidence>
<keyword evidence="13" id="KW-1185">Reference proteome</keyword>
<evidence type="ECO:0000256" key="1">
    <source>
        <dbReference type="ARBA" id="ARBA00004613"/>
    </source>
</evidence>
<keyword evidence="4" id="KW-0646">Protease inhibitor</keyword>
<evidence type="ECO:0008006" key="14">
    <source>
        <dbReference type="Google" id="ProtNLM"/>
    </source>
</evidence>
<dbReference type="Pfam" id="PF08487">
    <property type="entry name" value="VIT"/>
    <property type="match status" value="1"/>
</dbReference>
<keyword evidence="7" id="KW-0325">Glycoprotein</keyword>
<dbReference type="Pfam" id="PF00092">
    <property type="entry name" value="VWA"/>
    <property type="match status" value="1"/>
</dbReference>
<evidence type="ECO:0000259" key="10">
    <source>
        <dbReference type="PROSITE" id="PS50234"/>
    </source>
</evidence>
<evidence type="ECO:0000256" key="3">
    <source>
        <dbReference type="ARBA" id="ARBA00022525"/>
    </source>
</evidence>
<keyword evidence="5" id="KW-0732">Signal</keyword>
<gene>
    <name evidence="12" type="ORF">MATL_G00106870</name>
</gene>
<feature type="domain" description="VIT" evidence="11">
    <location>
        <begin position="40"/>
        <end position="169"/>
    </location>
</feature>
<dbReference type="GO" id="GO:0005576">
    <property type="term" value="C:extracellular region"/>
    <property type="evidence" value="ECO:0007669"/>
    <property type="project" value="UniProtKB-SubCell"/>
</dbReference>
<evidence type="ECO:0000256" key="7">
    <source>
        <dbReference type="ARBA" id="ARBA00023180"/>
    </source>
</evidence>
<comment type="caution">
    <text evidence="12">The sequence shown here is derived from an EMBL/GenBank/DDBJ whole genome shotgun (WGS) entry which is preliminary data.</text>
</comment>
<feature type="domain" description="VWFA" evidence="10">
    <location>
        <begin position="295"/>
        <end position="477"/>
    </location>
</feature>
<feature type="region of interest" description="Disordered" evidence="8">
    <location>
        <begin position="614"/>
        <end position="642"/>
    </location>
</feature>
<keyword evidence="9" id="KW-0812">Transmembrane</keyword>
<sequence>MGNDNRWFTSFWSAPGCVFKNIAVMVSIGQGVLLFSVFLVSSLRGLAGQETSDLDIYSFLIKSEVSSHYAITVITSRVANRANESREVDFHVELPKNAFISKFTMTIDGKAYDGVVKKKEEAQQQYSRAVSRGQSAGLVSAVGRKLEEFRTSVTVAALSKVTFTLTYEEMLKRTLGKYKLLIKARPKQLVKHFSIDVRIFEPQGIRFVETQGSLTSNDLASAVNTTQSDREVHVHFSPSLQQQQQCSGCEEKGLSGELLVIYDVNRPKSQGDVQVVNGYFVHYFAPSDLTRIPKNVVFIIDHSGSMRGTKIQQTQEAMMKILGDLHEDDYFSLIKFNSGVTTWMPALVPVNSHNVEAARKFVEGLKARGMTNINKAVLKGVQMLSSFLESEAQGGSASIIILLTDGDPTIGVTDLDQIQVNVKQAIRNRYSLYCLGFGFDVDYNFLERMALENGGLARRIYEDSDAALQLQGFYEEVASPLLLDVRMNYVGVSNVTQTNFSQYYAGSEIVVAGQITDNDLETLTAEVRAKSRDNEVTYREVFPETDSDASRSLDHYIFKSYIQRLWAYLTVQQLLEREVLLSGEQKKASRDRALALSLSYSFVTPLTSMVVTKPEGEDTQVAHKPEEGKKSPGGHFGHPSSQLRMRGGHFGHPSSQLRMYGHQLHSIHHNHAPSAGKMARLMDAGVPVFVTRESLSNTPPPATVTRLMPKSNLLKVLMPAQGQNIPLCFQIEAPQNFAKKLTLKVLSDPISGVSINAEMLKGEDFLRVAVHYKDECHIEANSTGIKVTQEGKERFISWTAYATTESCNGMTLALQREVLEVAAGNMRVDILRHKKSQDSFLWPAIRQQAPIANATGIMGQAPVSYILKETTPVAKLEILGKEVLGTRDSVVDYSTHTKPTVYCWLVPFSSVVLESLQSLIVSQL</sequence>
<evidence type="ECO:0000256" key="2">
    <source>
        <dbReference type="ARBA" id="ARBA00010158"/>
    </source>
</evidence>
<comment type="subcellular location">
    <subcellularLocation>
        <location evidence="1">Secreted</location>
    </subcellularLocation>
</comment>
<feature type="compositionally biased region" description="Basic and acidic residues" evidence="8">
    <location>
        <begin position="614"/>
        <end position="630"/>
    </location>
</feature>
<dbReference type="PANTHER" id="PTHR10338:SF119">
    <property type="entry name" value="INTER-ALPHA-TRYPSIN INHIBITOR HEAVY CHAIN H4"/>
    <property type="match status" value="1"/>
</dbReference>
<dbReference type="InterPro" id="IPR002035">
    <property type="entry name" value="VWF_A"/>
</dbReference>
<dbReference type="PROSITE" id="PS51468">
    <property type="entry name" value="VIT"/>
    <property type="match status" value="1"/>
</dbReference>
<reference evidence="12" key="1">
    <citation type="submission" date="2021-01" db="EMBL/GenBank/DDBJ databases">
        <authorList>
            <person name="Zahm M."/>
            <person name="Roques C."/>
            <person name="Cabau C."/>
            <person name="Klopp C."/>
            <person name="Donnadieu C."/>
            <person name="Jouanno E."/>
            <person name="Lampietro C."/>
            <person name="Louis A."/>
            <person name="Herpin A."/>
            <person name="Echchiki A."/>
            <person name="Berthelot C."/>
            <person name="Parey E."/>
            <person name="Roest-Crollius H."/>
            <person name="Braasch I."/>
            <person name="Postlethwait J."/>
            <person name="Bobe J."/>
            <person name="Montfort J."/>
            <person name="Bouchez O."/>
            <person name="Begum T."/>
            <person name="Mejri S."/>
            <person name="Adams A."/>
            <person name="Chen W.-J."/>
            <person name="Guiguen Y."/>
        </authorList>
    </citation>
    <scope>NUCLEOTIDE SEQUENCE</scope>
    <source>
        <strain evidence="12">YG-15Mar2019-1</strain>
        <tissue evidence="12">Brain</tissue>
    </source>
</reference>
<comment type="similarity">
    <text evidence="2">Belongs to the ITIH family.</text>
</comment>
<dbReference type="PANTHER" id="PTHR10338">
    <property type="entry name" value="INTER-ALPHA-TRYPSIN INHIBITOR HEAVY CHAIN FAMILY MEMBER"/>
    <property type="match status" value="1"/>
</dbReference>
<accession>A0A9D3T6D6</accession>
<keyword evidence="9" id="KW-1133">Transmembrane helix</keyword>
<dbReference type="SMART" id="SM00327">
    <property type="entry name" value="VWA"/>
    <property type="match status" value="1"/>
</dbReference>
<name>A0A9D3T6D6_MEGAT</name>
<dbReference type="Gene3D" id="3.40.50.410">
    <property type="entry name" value="von Willebrand factor, type A domain"/>
    <property type="match status" value="1"/>
</dbReference>
<dbReference type="OrthoDB" id="299997at2759"/>
<keyword evidence="6" id="KW-0722">Serine protease inhibitor</keyword>
<evidence type="ECO:0000256" key="8">
    <source>
        <dbReference type="SAM" id="MobiDB-lite"/>
    </source>
</evidence>
<dbReference type="SMART" id="SM00609">
    <property type="entry name" value="VIT"/>
    <property type="match status" value="1"/>
</dbReference>
<evidence type="ECO:0000313" key="13">
    <source>
        <dbReference type="Proteomes" id="UP001046870"/>
    </source>
</evidence>